<keyword evidence="3" id="KW-1185">Reference proteome</keyword>
<dbReference type="EMBL" id="CP014841">
    <property type="protein sequence ID" value="AND70287.1"/>
    <property type="molecule type" value="Genomic_DNA"/>
</dbReference>
<dbReference type="SUPFAM" id="SSF54427">
    <property type="entry name" value="NTF2-like"/>
    <property type="match status" value="1"/>
</dbReference>
<name>A0A160N3K1_9GAMM</name>
<protein>
    <recommendedName>
        <fullName evidence="1">SnoaL-like domain-containing protein</fullName>
    </recommendedName>
</protein>
<dbReference type="Proteomes" id="UP000077255">
    <property type="component" value="Chromosome"/>
</dbReference>
<dbReference type="OrthoDB" id="582835at2"/>
<proteinExistence type="predicted"/>
<evidence type="ECO:0000259" key="1">
    <source>
        <dbReference type="Pfam" id="PF12680"/>
    </source>
</evidence>
<dbReference type="PATRIC" id="fig|445710.3.peg.2829"/>
<dbReference type="InterPro" id="IPR032710">
    <property type="entry name" value="NTF2-like_dom_sf"/>
</dbReference>
<dbReference type="AlphaFoldDB" id="A0A160N3K1"/>
<feature type="domain" description="SnoaL-like" evidence="1">
    <location>
        <begin position="6"/>
        <end position="117"/>
    </location>
</feature>
<sequence length="123" mass="13965">MRPLIDRYIDAYNRIDVDAMLLTLHPAIVFENHAGGQRTLRTEGLLDFDRLARSTQPLFSARRQVITAYREQGDTAWAEIQFDGIFAIDLPNGIRAGQRIAMPGRSEYRVFDGLLVYIADHSA</sequence>
<organism evidence="2 3">
    <name type="scientific">Dyella thiooxydans</name>
    <dbReference type="NCBI Taxonomy" id="445710"/>
    <lineage>
        <taxon>Bacteria</taxon>
        <taxon>Pseudomonadati</taxon>
        <taxon>Pseudomonadota</taxon>
        <taxon>Gammaproteobacteria</taxon>
        <taxon>Lysobacterales</taxon>
        <taxon>Rhodanobacteraceae</taxon>
        <taxon>Dyella</taxon>
    </lineage>
</organism>
<dbReference type="InterPro" id="IPR037401">
    <property type="entry name" value="SnoaL-like"/>
</dbReference>
<reference evidence="2 3" key="1">
    <citation type="submission" date="2016-02" db="EMBL/GenBank/DDBJ databases">
        <title>Complete genome sequencing and analysis of ATSB10, Dyella thiooxydans isolated from rhizosphere soil of sunflower (Helianthus annuus L.).</title>
        <authorList>
            <person name="Lee Y."/>
            <person name="Hwangbo K."/>
            <person name="Chung H."/>
            <person name="Yoo J."/>
            <person name="Kim K.Y."/>
            <person name="Sa T.M."/>
            <person name="Um Y."/>
            <person name="Madhaiyan M."/>
        </authorList>
    </citation>
    <scope>NUCLEOTIDE SEQUENCE [LARGE SCALE GENOMIC DNA]</scope>
    <source>
        <strain evidence="2 3">ATSB10</strain>
    </source>
</reference>
<evidence type="ECO:0000313" key="2">
    <source>
        <dbReference type="EMBL" id="AND70287.1"/>
    </source>
</evidence>
<dbReference type="Pfam" id="PF12680">
    <property type="entry name" value="SnoaL_2"/>
    <property type="match status" value="1"/>
</dbReference>
<gene>
    <name evidence="2" type="ORF">ATSB10_28330</name>
</gene>
<evidence type="ECO:0000313" key="3">
    <source>
        <dbReference type="Proteomes" id="UP000077255"/>
    </source>
</evidence>
<accession>A0A160N3K1</accession>
<dbReference type="STRING" id="445710.ATSB10_28330"/>
<dbReference type="KEGG" id="dtx:ATSB10_28330"/>
<dbReference type="RefSeq" id="WP_063673342.1">
    <property type="nucleotide sequence ID" value="NZ_CP014841.1"/>
</dbReference>
<dbReference type="Gene3D" id="3.10.450.50">
    <property type="match status" value="1"/>
</dbReference>